<dbReference type="PANTHER" id="PTHR11439">
    <property type="entry name" value="GAG-POL-RELATED RETROTRANSPOSON"/>
    <property type="match status" value="1"/>
</dbReference>
<reference evidence="1" key="1">
    <citation type="journal article" date="2022" name="Int. J. Mol. Sci.">
        <title>Draft Genome of Tanacetum Coccineum: Genomic Comparison of Closely Related Tanacetum-Family Plants.</title>
        <authorList>
            <person name="Yamashiro T."/>
            <person name="Shiraishi A."/>
            <person name="Nakayama K."/>
            <person name="Satake H."/>
        </authorList>
    </citation>
    <scope>NUCLEOTIDE SEQUENCE</scope>
</reference>
<keyword evidence="2" id="KW-1185">Reference proteome</keyword>
<sequence length="415" mass="46284">MFAVCACARFLVTPKTSHFLAVMRIFRYLKGKPTLGLWYSRDSPFELIGYTDSDYAGATQDRKSTTRDYLLTKGFDAGRFQYLVSSKLKRGQDTKIPQSGGSPEKVTAAELLTTVRHHLVLSVQVNAVEEQFWQTAALSINEDGVRGITATIDRKVKVFVSEASIRRPLKLEDSEGLKTLPTAEIFKQLLSLGICNSLLIAITFKRDHVPLQWKFFISFTFSKFKSPKKICLGAVSSSNIATSIHSLTIDPLQLEEDKVFENVRTYTRRRKDVSTGYVVEVKGNALCNESEPPKEINKRVPFNSWILAKAVDEREEVAAKVDQLIILIECPAVLRISYTFNNQTFLFAEVRKKHVLYLKESRAPGGQCGYGENGRASWGLKEFCNGFCMGRGSSGVGGGVGGGTNGLGMEEMRWE</sequence>
<dbReference type="Proteomes" id="UP001151760">
    <property type="component" value="Unassembled WGS sequence"/>
</dbReference>
<evidence type="ECO:0000313" key="1">
    <source>
        <dbReference type="EMBL" id="GJS92772.1"/>
    </source>
</evidence>
<organism evidence="1 2">
    <name type="scientific">Tanacetum coccineum</name>
    <dbReference type="NCBI Taxonomy" id="301880"/>
    <lineage>
        <taxon>Eukaryota</taxon>
        <taxon>Viridiplantae</taxon>
        <taxon>Streptophyta</taxon>
        <taxon>Embryophyta</taxon>
        <taxon>Tracheophyta</taxon>
        <taxon>Spermatophyta</taxon>
        <taxon>Magnoliopsida</taxon>
        <taxon>eudicotyledons</taxon>
        <taxon>Gunneridae</taxon>
        <taxon>Pentapetalae</taxon>
        <taxon>asterids</taxon>
        <taxon>campanulids</taxon>
        <taxon>Asterales</taxon>
        <taxon>Asteraceae</taxon>
        <taxon>Asteroideae</taxon>
        <taxon>Anthemideae</taxon>
        <taxon>Anthemidinae</taxon>
        <taxon>Tanacetum</taxon>
    </lineage>
</organism>
<dbReference type="PANTHER" id="PTHR11439:SF509">
    <property type="entry name" value="RNA-DIRECTED DNA POLYMERASE"/>
    <property type="match status" value="1"/>
</dbReference>
<proteinExistence type="predicted"/>
<comment type="caution">
    <text evidence="1">The sequence shown here is derived from an EMBL/GenBank/DDBJ whole genome shotgun (WGS) entry which is preliminary data.</text>
</comment>
<reference evidence="1" key="2">
    <citation type="submission" date="2022-01" db="EMBL/GenBank/DDBJ databases">
        <authorList>
            <person name="Yamashiro T."/>
            <person name="Shiraishi A."/>
            <person name="Satake H."/>
            <person name="Nakayama K."/>
        </authorList>
    </citation>
    <scope>NUCLEOTIDE SEQUENCE</scope>
</reference>
<gene>
    <name evidence="1" type="ORF">Tco_0799740</name>
</gene>
<dbReference type="EMBL" id="BQNB010011606">
    <property type="protein sequence ID" value="GJS92772.1"/>
    <property type="molecule type" value="Genomic_DNA"/>
</dbReference>
<protein>
    <submittedName>
        <fullName evidence="1">Uncharacterized protein</fullName>
    </submittedName>
</protein>
<name>A0ABQ4ZV14_9ASTR</name>
<evidence type="ECO:0000313" key="2">
    <source>
        <dbReference type="Proteomes" id="UP001151760"/>
    </source>
</evidence>
<accession>A0ABQ4ZV14</accession>